<comment type="caution">
    <text evidence="2">The sequence shown here is derived from an EMBL/GenBank/DDBJ whole genome shotgun (WGS) entry which is preliminary data.</text>
</comment>
<organism evidence="2 3">
    <name type="scientific">Macleaya cordata</name>
    <name type="common">Five-seeded plume-poppy</name>
    <name type="synonym">Bocconia cordata</name>
    <dbReference type="NCBI Taxonomy" id="56857"/>
    <lineage>
        <taxon>Eukaryota</taxon>
        <taxon>Viridiplantae</taxon>
        <taxon>Streptophyta</taxon>
        <taxon>Embryophyta</taxon>
        <taxon>Tracheophyta</taxon>
        <taxon>Spermatophyta</taxon>
        <taxon>Magnoliopsida</taxon>
        <taxon>Ranunculales</taxon>
        <taxon>Papaveraceae</taxon>
        <taxon>Papaveroideae</taxon>
        <taxon>Macleaya</taxon>
    </lineage>
</organism>
<dbReference type="AlphaFoldDB" id="A0A200R8I8"/>
<feature type="chain" id="PRO_5011967476" description="Secreted protein" evidence="1">
    <location>
        <begin position="20"/>
        <end position="78"/>
    </location>
</feature>
<dbReference type="InParanoid" id="A0A200R8I8"/>
<evidence type="ECO:0008006" key="4">
    <source>
        <dbReference type="Google" id="ProtNLM"/>
    </source>
</evidence>
<evidence type="ECO:0000256" key="1">
    <source>
        <dbReference type="SAM" id="SignalP"/>
    </source>
</evidence>
<reference evidence="2 3" key="1">
    <citation type="journal article" date="2017" name="Mol. Plant">
        <title>The Genome of Medicinal Plant Macleaya cordata Provides New Insights into Benzylisoquinoline Alkaloids Metabolism.</title>
        <authorList>
            <person name="Liu X."/>
            <person name="Liu Y."/>
            <person name="Huang P."/>
            <person name="Ma Y."/>
            <person name="Qing Z."/>
            <person name="Tang Q."/>
            <person name="Cao H."/>
            <person name="Cheng P."/>
            <person name="Zheng Y."/>
            <person name="Yuan Z."/>
            <person name="Zhou Y."/>
            <person name="Liu J."/>
            <person name="Tang Z."/>
            <person name="Zhuo Y."/>
            <person name="Zhang Y."/>
            <person name="Yu L."/>
            <person name="Huang J."/>
            <person name="Yang P."/>
            <person name="Peng Q."/>
            <person name="Zhang J."/>
            <person name="Jiang W."/>
            <person name="Zhang Z."/>
            <person name="Lin K."/>
            <person name="Ro D.K."/>
            <person name="Chen X."/>
            <person name="Xiong X."/>
            <person name="Shang Y."/>
            <person name="Huang S."/>
            <person name="Zeng J."/>
        </authorList>
    </citation>
    <scope>NUCLEOTIDE SEQUENCE [LARGE SCALE GENOMIC DNA]</scope>
    <source>
        <strain evidence="3">cv. BLH2017</strain>
        <tissue evidence="2">Root</tissue>
    </source>
</reference>
<name>A0A200R8I8_MACCD</name>
<evidence type="ECO:0000313" key="2">
    <source>
        <dbReference type="EMBL" id="OVA19049.1"/>
    </source>
</evidence>
<dbReference type="EMBL" id="MVGT01000288">
    <property type="protein sequence ID" value="OVA19049.1"/>
    <property type="molecule type" value="Genomic_DNA"/>
</dbReference>
<accession>A0A200R8I8</accession>
<proteinExistence type="predicted"/>
<dbReference type="Proteomes" id="UP000195402">
    <property type="component" value="Unassembled WGS sequence"/>
</dbReference>
<evidence type="ECO:0000313" key="3">
    <source>
        <dbReference type="Proteomes" id="UP000195402"/>
    </source>
</evidence>
<gene>
    <name evidence="2" type="ORF">BVC80_7093g1</name>
</gene>
<keyword evidence="1" id="KW-0732">Signal</keyword>
<keyword evidence="3" id="KW-1185">Reference proteome</keyword>
<feature type="signal peptide" evidence="1">
    <location>
        <begin position="1"/>
        <end position="19"/>
    </location>
</feature>
<protein>
    <recommendedName>
        <fullName evidence="4">Secreted protein</fullName>
    </recommendedName>
</protein>
<sequence>MTLNSSSIIFLLFLQLAITEIEIKSERRSSFQNDPTDEALISRTKSSDLSSIAIAAATTTAADASQAAVAVVRLTCHE</sequence>